<accession>A0ABU1IK27</accession>
<keyword evidence="3" id="KW-1185">Reference proteome</keyword>
<protein>
    <recommendedName>
        <fullName evidence="4">Metallothionein</fullName>
    </recommendedName>
</protein>
<organism evidence="2 3">
    <name type="scientific">Desmospora profundinema</name>
    <dbReference type="NCBI Taxonomy" id="1571184"/>
    <lineage>
        <taxon>Bacteria</taxon>
        <taxon>Bacillati</taxon>
        <taxon>Bacillota</taxon>
        <taxon>Bacilli</taxon>
        <taxon>Bacillales</taxon>
        <taxon>Thermoactinomycetaceae</taxon>
        <taxon>Desmospora</taxon>
    </lineage>
</organism>
<sequence>MSAKKSFENNPSEGCCGGPTPVEDACCVQDAEAKASGEEGCGCDSSASDKEAEKTSTSSCCG</sequence>
<comment type="caution">
    <text evidence="2">The sequence shown here is derived from an EMBL/GenBank/DDBJ whole genome shotgun (WGS) entry which is preliminary data.</text>
</comment>
<evidence type="ECO:0000313" key="3">
    <source>
        <dbReference type="Proteomes" id="UP001185012"/>
    </source>
</evidence>
<evidence type="ECO:0000313" key="2">
    <source>
        <dbReference type="EMBL" id="MDR6225132.1"/>
    </source>
</evidence>
<dbReference type="EMBL" id="JAVDQG010000002">
    <property type="protein sequence ID" value="MDR6225132.1"/>
    <property type="molecule type" value="Genomic_DNA"/>
</dbReference>
<proteinExistence type="predicted"/>
<feature type="region of interest" description="Disordered" evidence="1">
    <location>
        <begin position="36"/>
        <end position="62"/>
    </location>
</feature>
<gene>
    <name evidence="2" type="ORF">JOE21_001123</name>
</gene>
<name>A0ABU1IK27_9BACL</name>
<dbReference type="Proteomes" id="UP001185012">
    <property type="component" value="Unassembled WGS sequence"/>
</dbReference>
<evidence type="ECO:0000256" key="1">
    <source>
        <dbReference type="SAM" id="MobiDB-lite"/>
    </source>
</evidence>
<evidence type="ECO:0008006" key="4">
    <source>
        <dbReference type="Google" id="ProtNLM"/>
    </source>
</evidence>
<dbReference type="RefSeq" id="WP_309863383.1">
    <property type="nucleotide sequence ID" value="NZ_JAVDQG010000002.1"/>
</dbReference>
<reference evidence="2 3" key="1">
    <citation type="submission" date="2023-07" db="EMBL/GenBank/DDBJ databases">
        <title>Genomic Encyclopedia of Type Strains, Phase IV (KMG-IV): sequencing the most valuable type-strain genomes for metagenomic binning, comparative biology and taxonomic classification.</title>
        <authorList>
            <person name="Goeker M."/>
        </authorList>
    </citation>
    <scope>NUCLEOTIDE SEQUENCE [LARGE SCALE GENOMIC DNA]</scope>
    <source>
        <strain evidence="2 3">DSM 45903</strain>
    </source>
</reference>